<proteinExistence type="predicted"/>
<feature type="transmembrane region" description="Helical" evidence="7">
    <location>
        <begin position="87"/>
        <end position="106"/>
    </location>
</feature>
<evidence type="ECO:0000256" key="5">
    <source>
        <dbReference type="ARBA" id="ARBA00022989"/>
    </source>
</evidence>
<dbReference type="CDD" id="cd17321">
    <property type="entry name" value="MFS_MMR_MDR_like"/>
    <property type="match status" value="1"/>
</dbReference>
<comment type="subcellular location">
    <subcellularLocation>
        <location evidence="1">Cell membrane</location>
        <topology evidence="1">Multi-pass membrane protein</topology>
    </subcellularLocation>
</comment>
<keyword evidence="10" id="KW-1185">Reference proteome</keyword>
<evidence type="ECO:0000313" key="10">
    <source>
        <dbReference type="Proteomes" id="UP001500192"/>
    </source>
</evidence>
<dbReference type="RefSeq" id="WP_346052446.1">
    <property type="nucleotide sequence ID" value="NZ_BAABIB010000022.1"/>
</dbReference>
<evidence type="ECO:0000256" key="7">
    <source>
        <dbReference type="SAM" id="Phobius"/>
    </source>
</evidence>
<feature type="transmembrane region" description="Helical" evidence="7">
    <location>
        <begin position="174"/>
        <end position="196"/>
    </location>
</feature>
<dbReference type="Proteomes" id="UP001500192">
    <property type="component" value="Unassembled WGS sequence"/>
</dbReference>
<dbReference type="PROSITE" id="PS50850">
    <property type="entry name" value="MFS"/>
    <property type="match status" value="1"/>
</dbReference>
<dbReference type="InterPro" id="IPR036259">
    <property type="entry name" value="MFS_trans_sf"/>
</dbReference>
<feature type="transmembrane region" description="Helical" evidence="7">
    <location>
        <begin position="147"/>
        <end position="168"/>
    </location>
</feature>
<keyword evidence="6 7" id="KW-0472">Membrane</keyword>
<feature type="transmembrane region" description="Helical" evidence="7">
    <location>
        <begin position="55"/>
        <end position="75"/>
    </location>
</feature>
<dbReference type="InterPro" id="IPR020846">
    <property type="entry name" value="MFS_dom"/>
</dbReference>
<feature type="transmembrane region" description="Helical" evidence="7">
    <location>
        <begin position="21"/>
        <end position="43"/>
    </location>
</feature>
<organism evidence="9 10">
    <name type="scientific">Amycolatopsis dongchuanensis</name>
    <dbReference type="NCBI Taxonomy" id="1070866"/>
    <lineage>
        <taxon>Bacteria</taxon>
        <taxon>Bacillati</taxon>
        <taxon>Actinomycetota</taxon>
        <taxon>Actinomycetes</taxon>
        <taxon>Pseudonocardiales</taxon>
        <taxon>Pseudonocardiaceae</taxon>
        <taxon>Amycolatopsis</taxon>
    </lineage>
</organism>
<comment type="caution">
    <text evidence="9">The sequence shown here is derived from an EMBL/GenBank/DDBJ whole genome shotgun (WGS) entry which is preliminary data.</text>
</comment>
<evidence type="ECO:0000256" key="6">
    <source>
        <dbReference type="ARBA" id="ARBA00023136"/>
    </source>
</evidence>
<evidence type="ECO:0000256" key="1">
    <source>
        <dbReference type="ARBA" id="ARBA00004651"/>
    </source>
</evidence>
<dbReference type="EMBL" id="BAABIB010000022">
    <property type="protein sequence ID" value="GAA5154852.1"/>
    <property type="molecule type" value="Genomic_DNA"/>
</dbReference>
<dbReference type="InterPro" id="IPR011701">
    <property type="entry name" value="MFS"/>
</dbReference>
<dbReference type="Pfam" id="PF07690">
    <property type="entry name" value="MFS_1"/>
    <property type="match status" value="1"/>
</dbReference>
<evidence type="ECO:0000256" key="3">
    <source>
        <dbReference type="ARBA" id="ARBA00022475"/>
    </source>
</evidence>
<dbReference type="SUPFAM" id="SSF103473">
    <property type="entry name" value="MFS general substrate transporter"/>
    <property type="match status" value="1"/>
</dbReference>
<name>A0ABP9Q3S9_9PSEU</name>
<keyword evidence="2" id="KW-0813">Transport</keyword>
<dbReference type="Gene3D" id="1.20.1720.10">
    <property type="entry name" value="Multidrug resistance protein D"/>
    <property type="match status" value="1"/>
</dbReference>
<keyword evidence="4 7" id="KW-0812">Transmembrane</keyword>
<protein>
    <recommendedName>
        <fullName evidence="8">Major facilitator superfamily (MFS) profile domain-containing protein</fullName>
    </recommendedName>
</protein>
<evidence type="ECO:0000256" key="4">
    <source>
        <dbReference type="ARBA" id="ARBA00022692"/>
    </source>
</evidence>
<keyword evidence="3" id="KW-1003">Cell membrane</keyword>
<evidence type="ECO:0000259" key="8">
    <source>
        <dbReference type="PROSITE" id="PS50850"/>
    </source>
</evidence>
<evidence type="ECO:0000313" key="9">
    <source>
        <dbReference type="EMBL" id="GAA5154852.1"/>
    </source>
</evidence>
<gene>
    <name evidence="9" type="ORF">GCM10023214_09700</name>
</gene>
<reference evidence="10" key="1">
    <citation type="journal article" date="2019" name="Int. J. Syst. Evol. Microbiol.">
        <title>The Global Catalogue of Microorganisms (GCM) 10K type strain sequencing project: providing services to taxonomists for standard genome sequencing and annotation.</title>
        <authorList>
            <consortium name="The Broad Institute Genomics Platform"/>
            <consortium name="The Broad Institute Genome Sequencing Center for Infectious Disease"/>
            <person name="Wu L."/>
            <person name="Ma J."/>
        </authorList>
    </citation>
    <scope>NUCLEOTIDE SEQUENCE [LARGE SCALE GENOMIC DNA]</scope>
    <source>
        <strain evidence="10">JCM 18054</strain>
    </source>
</reference>
<evidence type="ECO:0000256" key="2">
    <source>
        <dbReference type="ARBA" id="ARBA00022448"/>
    </source>
</evidence>
<keyword evidence="5 7" id="KW-1133">Transmembrane helix</keyword>
<feature type="transmembrane region" description="Helical" evidence="7">
    <location>
        <begin position="112"/>
        <end position="135"/>
    </location>
</feature>
<feature type="domain" description="Major facilitator superfamily (MFS) profile" evidence="8">
    <location>
        <begin position="21"/>
        <end position="255"/>
    </location>
</feature>
<feature type="transmembrane region" description="Helical" evidence="7">
    <location>
        <begin position="208"/>
        <end position="228"/>
    </location>
</feature>
<dbReference type="PANTHER" id="PTHR42718:SF46">
    <property type="entry name" value="BLR6921 PROTEIN"/>
    <property type="match status" value="1"/>
</dbReference>
<dbReference type="PANTHER" id="PTHR42718">
    <property type="entry name" value="MAJOR FACILITATOR SUPERFAMILY MULTIDRUG TRANSPORTER MFSC"/>
    <property type="match status" value="1"/>
</dbReference>
<accession>A0ABP9Q3S9</accession>
<sequence length="255" mass="25875">MSSVTQPAQQLVKPGVSLRGVAVIACLAQFMVVLDSSIVNVALPAMKAGLGLSPAGQQWVVNGYLITFGGLLLLASRAGDLLGRRRVFVAGLVVFTAASLLGGLASDGAMLLVARLVQGAGAAALGPSSLSLITASHTDPGARTRALTWWGVAAASAGAAGIVLGGVLTAALSWRWVLLVNVPIGACLLVATRASLLATPLARERARIDVPGAVTVTLAVAAIVYGISVAPDQAGGRPRCSPHWWPGSCCWPCSR</sequence>